<protein>
    <submittedName>
        <fullName evidence="4">Pimeloyl-ACP methyl ester carboxylesterase</fullName>
    </submittedName>
</protein>
<comment type="caution">
    <text evidence="4">The sequence shown here is derived from an EMBL/GenBank/DDBJ whole genome shotgun (WGS) entry which is preliminary data.</text>
</comment>
<evidence type="ECO:0000259" key="3">
    <source>
        <dbReference type="Pfam" id="PF00561"/>
    </source>
</evidence>
<dbReference type="InterPro" id="IPR051340">
    <property type="entry name" value="Haloalkane_dehalogenase"/>
</dbReference>
<dbReference type="PANTHER" id="PTHR42977:SF3">
    <property type="entry name" value="AB HYDROLASE-1 DOMAIN-CONTAINING PROTEIN"/>
    <property type="match status" value="1"/>
</dbReference>
<reference evidence="4 5" key="1">
    <citation type="submission" date="2019-06" db="EMBL/GenBank/DDBJ databases">
        <title>Sorghum-associated microbial communities from plants grown in Nebraska, USA.</title>
        <authorList>
            <person name="Schachtman D."/>
        </authorList>
    </citation>
    <scope>NUCLEOTIDE SEQUENCE [LARGE SCALE GENOMIC DNA]</scope>
    <source>
        <strain evidence="4 5">1225</strain>
    </source>
</reference>
<dbReference type="Gene3D" id="3.40.50.1820">
    <property type="entry name" value="alpha/beta hydrolase"/>
    <property type="match status" value="1"/>
</dbReference>
<dbReference type="Pfam" id="PF00561">
    <property type="entry name" value="Abhydrolase_1"/>
    <property type="match status" value="1"/>
</dbReference>
<dbReference type="PRINTS" id="PR00111">
    <property type="entry name" value="ABHYDROLASE"/>
</dbReference>
<organism evidence="4 5">
    <name type="scientific">Neorhizobium alkalisoli</name>
    <dbReference type="NCBI Taxonomy" id="528178"/>
    <lineage>
        <taxon>Bacteria</taxon>
        <taxon>Pseudomonadati</taxon>
        <taxon>Pseudomonadota</taxon>
        <taxon>Alphaproteobacteria</taxon>
        <taxon>Hyphomicrobiales</taxon>
        <taxon>Rhizobiaceae</taxon>
        <taxon>Rhizobium/Agrobacterium group</taxon>
        <taxon>Neorhizobium</taxon>
    </lineage>
</organism>
<dbReference type="Proteomes" id="UP000320653">
    <property type="component" value="Unassembled WGS sequence"/>
</dbReference>
<evidence type="ECO:0000313" key="4">
    <source>
        <dbReference type="EMBL" id="TWF46458.1"/>
    </source>
</evidence>
<evidence type="ECO:0000313" key="5">
    <source>
        <dbReference type="Proteomes" id="UP000320653"/>
    </source>
</evidence>
<dbReference type="InterPro" id="IPR029058">
    <property type="entry name" value="AB_hydrolase_fold"/>
</dbReference>
<name>A0A561Q7X1_9HYPH</name>
<dbReference type="OrthoDB" id="9799612at2"/>
<keyword evidence="2" id="KW-0732">Signal</keyword>
<dbReference type="RefSeq" id="WP_145643095.1">
    <property type="nucleotide sequence ID" value="NZ_VIWP01000014.1"/>
</dbReference>
<evidence type="ECO:0000256" key="2">
    <source>
        <dbReference type="SAM" id="SignalP"/>
    </source>
</evidence>
<dbReference type="PANTHER" id="PTHR42977">
    <property type="entry name" value="HYDROLASE-RELATED"/>
    <property type="match status" value="1"/>
</dbReference>
<dbReference type="FunFam" id="3.40.50.1820:FF:000173">
    <property type="entry name" value="Alpha/beta hydrolase"/>
    <property type="match status" value="1"/>
</dbReference>
<keyword evidence="5" id="KW-1185">Reference proteome</keyword>
<dbReference type="EMBL" id="VIWP01000014">
    <property type="protein sequence ID" value="TWF46458.1"/>
    <property type="molecule type" value="Genomic_DNA"/>
</dbReference>
<keyword evidence="1" id="KW-0378">Hydrolase</keyword>
<proteinExistence type="predicted"/>
<evidence type="ECO:0000256" key="1">
    <source>
        <dbReference type="ARBA" id="ARBA00022801"/>
    </source>
</evidence>
<feature type="chain" id="PRO_5022054202" evidence="2">
    <location>
        <begin position="18"/>
        <end position="324"/>
    </location>
</feature>
<accession>A0A561Q7X1</accession>
<sequence length="324" mass="36719">MRRLLASLLLATSMAWAAVPPAMAAKTHTSVAKLPVVVVSYKTVDVDGVKVFYREAGPANGPVLLLLHGFPTSSHMFRQLMPLLADKYRVIAPDYPGFGQSDAPDHTKFDYTFARYAELVDGLLGKIGSRRYAMYVMDYGAPVGYRLALKHPERVTGLIIQNGNAYEEGLREFWDPIKAYWADGSSEHRNALLNLVTPEITKFQYTDGVKDLTRISPDNWVQDQALLDRPGNSDIQMDLFYDYRTNVPLYPQFQQFFRDRKPPTLIVWGKNDKIFPAEGAHPYLRDLPNAELHLLDTGHFALEDKLDTMAPLIRSFLDRKVAKR</sequence>
<dbReference type="PRINTS" id="PR00412">
    <property type="entry name" value="EPOXHYDRLASE"/>
</dbReference>
<dbReference type="SUPFAM" id="SSF53474">
    <property type="entry name" value="alpha/beta-Hydrolases"/>
    <property type="match status" value="1"/>
</dbReference>
<dbReference type="InterPro" id="IPR000639">
    <property type="entry name" value="Epox_hydrolase-like"/>
</dbReference>
<feature type="signal peptide" evidence="2">
    <location>
        <begin position="1"/>
        <end position="17"/>
    </location>
</feature>
<gene>
    <name evidence="4" type="ORF">FHW37_11427</name>
</gene>
<feature type="domain" description="AB hydrolase-1" evidence="3">
    <location>
        <begin position="62"/>
        <end position="305"/>
    </location>
</feature>
<dbReference type="AlphaFoldDB" id="A0A561Q7X1"/>
<dbReference type="InterPro" id="IPR000073">
    <property type="entry name" value="AB_hydrolase_1"/>
</dbReference>
<dbReference type="GO" id="GO:0004301">
    <property type="term" value="F:epoxide hydrolase activity"/>
    <property type="evidence" value="ECO:0007669"/>
    <property type="project" value="TreeGrafter"/>
</dbReference>